<protein>
    <submittedName>
        <fullName evidence="2">Uncharacterized protein</fullName>
    </submittedName>
</protein>
<dbReference type="Proteomes" id="UP000824179">
    <property type="component" value="Unassembled WGS sequence"/>
</dbReference>
<organism evidence="2 3">
    <name type="scientific">Candidatus Coproplasma stercoripullorum</name>
    <dbReference type="NCBI Taxonomy" id="2840751"/>
    <lineage>
        <taxon>Bacteria</taxon>
        <taxon>Bacillati</taxon>
        <taxon>Bacillota</taxon>
        <taxon>Clostridia</taxon>
        <taxon>Eubacteriales</taxon>
        <taxon>Candidatus Coproplasma</taxon>
    </lineage>
</organism>
<reference evidence="2" key="2">
    <citation type="journal article" date="2021" name="PeerJ">
        <title>Extensive microbial diversity within the chicken gut microbiome revealed by metagenomics and culture.</title>
        <authorList>
            <person name="Gilroy R."/>
            <person name="Ravi A."/>
            <person name="Getino M."/>
            <person name="Pursley I."/>
            <person name="Horton D.L."/>
            <person name="Alikhan N.F."/>
            <person name="Baker D."/>
            <person name="Gharbi K."/>
            <person name="Hall N."/>
            <person name="Watson M."/>
            <person name="Adriaenssens E.M."/>
            <person name="Foster-Nyarko E."/>
            <person name="Jarju S."/>
            <person name="Secka A."/>
            <person name="Antonio M."/>
            <person name="Oren A."/>
            <person name="Chaudhuri R.R."/>
            <person name="La Ragione R."/>
            <person name="Hildebrand F."/>
            <person name="Pallen M.J."/>
        </authorList>
    </citation>
    <scope>NUCLEOTIDE SEQUENCE</scope>
    <source>
        <strain evidence="2">ChiW25-3613</strain>
    </source>
</reference>
<feature type="transmembrane region" description="Helical" evidence="1">
    <location>
        <begin position="5"/>
        <end position="26"/>
    </location>
</feature>
<gene>
    <name evidence="2" type="ORF">IAB90_06635</name>
</gene>
<keyword evidence="1" id="KW-0812">Transmembrane</keyword>
<dbReference type="AlphaFoldDB" id="A0A9D1DBQ8"/>
<evidence type="ECO:0000313" key="3">
    <source>
        <dbReference type="Proteomes" id="UP000824179"/>
    </source>
</evidence>
<proteinExistence type="predicted"/>
<evidence type="ECO:0000256" key="1">
    <source>
        <dbReference type="SAM" id="Phobius"/>
    </source>
</evidence>
<reference evidence="2" key="1">
    <citation type="submission" date="2020-10" db="EMBL/GenBank/DDBJ databases">
        <authorList>
            <person name="Gilroy R."/>
        </authorList>
    </citation>
    <scope>NUCLEOTIDE SEQUENCE</scope>
    <source>
        <strain evidence="2">ChiW25-3613</strain>
    </source>
</reference>
<keyword evidence="1" id="KW-1133">Transmembrane helix</keyword>
<keyword evidence="1" id="KW-0472">Membrane</keyword>
<comment type="caution">
    <text evidence="2">The sequence shown here is derived from an EMBL/GenBank/DDBJ whole genome shotgun (WGS) entry which is preliminary data.</text>
</comment>
<sequence>MGKKIFLYVINVIIFALLILLFISFWASGEILTGFIACAALEFLFLFGSIIVYHLSIISDVMTRQNERAEKERQQRENERKN</sequence>
<name>A0A9D1DBQ8_9FIRM</name>
<evidence type="ECO:0000313" key="2">
    <source>
        <dbReference type="EMBL" id="HIR40038.1"/>
    </source>
</evidence>
<accession>A0A9D1DBQ8</accession>
<feature type="transmembrane region" description="Helical" evidence="1">
    <location>
        <begin position="32"/>
        <end position="55"/>
    </location>
</feature>
<dbReference type="EMBL" id="DVHB01000115">
    <property type="protein sequence ID" value="HIR40038.1"/>
    <property type="molecule type" value="Genomic_DNA"/>
</dbReference>